<keyword evidence="1 4" id="KW-0533">Nickel</keyword>
<feature type="binding site" evidence="4">
    <location>
        <position position="76"/>
    </location>
    <ligand>
        <name>Zn(2+)</name>
        <dbReference type="ChEBI" id="CHEBI:29105"/>
    </ligand>
</feature>
<evidence type="ECO:0000313" key="5">
    <source>
        <dbReference type="EMBL" id="MEQ2519228.1"/>
    </source>
</evidence>
<evidence type="ECO:0000256" key="3">
    <source>
        <dbReference type="ARBA" id="ARBA00022833"/>
    </source>
</evidence>
<evidence type="ECO:0000256" key="4">
    <source>
        <dbReference type="HAMAP-Rule" id="MF_00213"/>
    </source>
</evidence>
<dbReference type="PANTHER" id="PTHR34535">
    <property type="entry name" value="HYDROGENASE MATURATION FACTOR HYPA"/>
    <property type="match status" value="1"/>
</dbReference>
<dbReference type="InterPro" id="IPR000688">
    <property type="entry name" value="HypA/HybF"/>
</dbReference>
<dbReference type="RefSeq" id="WP_349214556.1">
    <property type="nucleotide sequence ID" value="NZ_JBBMFA010000044.1"/>
</dbReference>
<sequence length="113" mass="12718">MHELGLVFEMAKVIEEALVDENVEAVDTVVMEIGEISSVVPHYFESCFPAARERPLLRDAKLEMNIIPAVGRCRNCGVTFPIVENKGYCPDCGSFDKELLSGREFNIKEVRVR</sequence>
<dbReference type="Pfam" id="PF01155">
    <property type="entry name" value="HypA"/>
    <property type="match status" value="1"/>
</dbReference>
<dbReference type="HAMAP" id="MF_00213">
    <property type="entry name" value="HypA_HybF"/>
    <property type="match status" value="1"/>
</dbReference>
<accession>A0ABV1GBM3</accession>
<organism evidence="5 6">
    <name type="scientific">Ruthenibacterium intestinale</name>
    <dbReference type="NCBI Taxonomy" id="3133163"/>
    <lineage>
        <taxon>Bacteria</taxon>
        <taxon>Bacillati</taxon>
        <taxon>Bacillota</taxon>
        <taxon>Clostridia</taxon>
        <taxon>Eubacteriales</taxon>
        <taxon>Oscillospiraceae</taxon>
        <taxon>Ruthenibacterium</taxon>
    </lineage>
</organism>
<keyword evidence="2 4" id="KW-0479">Metal-binding</keyword>
<reference evidence="5 6" key="1">
    <citation type="submission" date="2024-03" db="EMBL/GenBank/DDBJ databases">
        <title>Human intestinal bacterial collection.</title>
        <authorList>
            <person name="Pauvert C."/>
            <person name="Hitch T.C.A."/>
            <person name="Clavel T."/>
        </authorList>
    </citation>
    <scope>NUCLEOTIDE SEQUENCE [LARGE SCALE GENOMIC DNA]</scope>
    <source>
        <strain evidence="5 6">CLA-JM-H11</strain>
    </source>
</reference>
<comment type="function">
    <text evidence="4">Involved in the maturation of [NiFe] hydrogenases. Required for nickel insertion into the metal center of the hydrogenase.</text>
</comment>
<comment type="similarity">
    <text evidence="4">Belongs to the HypA/HybF family.</text>
</comment>
<name>A0ABV1GBM3_9FIRM</name>
<feature type="binding site" evidence="4">
    <location>
        <position position="2"/>
    </location>
    <ligand>
        <name>Ni(2+)</name>
        <dbReference type="ChEBI" id="CHEBI:49786"/>
    </ligand>
</feature>
<dbReference type="Gene3D" id="3.30.2320.80">
    <property type="match status" value="1"/>
</dbReference>
<evidence type="ECO:0000313" key="6">
    <source>
        <dbReference type="Proteomes" id="UP001477672"/>
    </source>
</evidence>
<comment type="caution">
    <text evidence="5">The sequence shown here is derived from an EMBL/GenBank/DDBJ whole genome shotgun (WGS) entry which is preliminary data.</text>
</comment>
<feature type="binding site" evidence="4">
    <location>
        <position position="73"/>
    </location>
    <ligand>
        <name>Zn(2+)</name>
        <dbReference type="ChEBI" id="CHEBI:29105"/>
    </ligand>
</feature>
<feature type="binding site" evidence="4">
    <location>
        <position position="89"/>
    </location>
    <ligand>
        <name>Zn(2+)</name>
        <dbReference type="ChEBI" id="CHEBI:29105"/>
    </ligand>
</feature>
<protein>
    <recommendedName>
        <fullName evidence="4">Hydrogenase maturation factor HypA</fullName>
    </recommendedName>
</protein>
<proteinExistence type="inferred from homology"/>
<keyword evidence="6" id="KW-1185">Reference proteome</keyword>
<keyword evidence="3 4" id="KW-0862">Zinc</keyword>
<dbReference type="PANTHER" id="PTHR34535:SF3">
    <property type="entry name" value="HYDROGENASE MATURATION FACTOR HYPA"/>
    <property type="match status" value="1"/>
</dbReference>
<evidence type="ECO:0000256" key="2">
    <source>
        <dbReference type="ARBA" id="ARBA00022723"/>
    </source>
</evidence>
<evidence type="ECO:0000256" key="1">
    <source>
        <dbReference type="ARBA" id="ARBA00022596"/>
    </source>
</evidence>
<dbReference type="Proteomes" id="UP001477672">
    <property type="component" value="Unassembled WGS sequence"/>
</dbReference>
<dbReference type="PIRSF" id="PIRSF004761">
    <property type="entry name" value="Hydrgn_mat_HypA"/>
    <property type="match status" value="1"/>
</dbReference>
<feature type="binding site" evidence="4">
    <location>
        <position position="92"/>
    </location>
    <ligand>
        <name>Zn(2+)</name>
        <dbReference type="ChEBI" id="CHEBI:29105"/>
    </ligand>
</feature>
<dbReference type="EMBL" id="JBBMFA010000044">
    <property type="protein sequence ID" value="MEQ2519228.1"/>
    <property type="molecule type" value="Genomic_DNA"/>
</dbReference>
<gene>
    <name evidence="4" type="primary">hypA</name>
    <name evidence="5" type="ORF">WMO24_02065</name>
</gene>